<feature type="transmembrane region" description="Helical" evidence="1">
    <location>
        <begin position="12"/>
        <end position="33"/>
    </location>
</feature>
<protein>
    <submittedName>
        <fullName evidence="2">Uncharacterized protein</fullName>
    </submittedName>
</protein>
<dbReference type="Gene3D" id="1.50.10.20">
    <property type="match status" value="1"/>
</dbReference>
<sequence length="224" mass="24687">MVGVHFGMTNWQSLVSVVLRLGIYFLVLSALLAEATSDPLYLQAATESADFIHSHLYNVQNIVQQYISSTGCQVVVVTVDPTNSGLMIEGLSIFYSIANNASTQNLLDGLTMAVIPHTGWQGDNGIIAADGQGGNMNLMQGLKKCTRGTRRTLRCVSMSVTILRFRSMLLSTWPRQVVPISTEDPEPVHRARTFQRNISFISVFPSGLSANWTNFLILIMFTDQ</sequence>
<evidence type="ECO:0000313" key="2">
    <source>
        <dbReference type="EMBL" id="KAJ7351400.1"/>
    </source>
</evidence>
<dbReference type="SUPFAM" id="SSF48208">
    <property type="entry name" value="Six-hairpin glycosidases"/>
    <property type="match status" value="1"/>
</dbReference>
<dbReference type="Proteomes" id="UP001218218">
    <property type="component" value="Unassembled WGS sequence"/>
</dbReference>
<evidence type="ECO:0000313" key="3">
    <source>
        <dbReference type="Proteomes" id="UP001218218"/>
    </source>
</evidence>
<accession>A0AAD7A7N3</accession>
<reference evidence="2" key="1">
    <citation type="submission" date="2023-03" db="EMBL/GenBank/DDBJ databases">
        <title>Massive genome expansion in bonnet fungi (Mycena s.s.) driven by repeated elements and novel gene families across ecological guilds.</title>
        <authorList>
            <consortium name="Lawrence Berkeley National Laboratory"/>
            <person name="Harder C.B."/>
            <person name="Miyauchi S."/>
            <person name="Viragh M."/>
            <person name="Kuo A."/>
            <person name="Thoen E."/>
            <person name="Andreopoulos B."/>
            <person name="Lu D."/>
            <person name="Skrede I."/>
            <person name="Drula E."/>
            <person name="Henrissat B."/>
            <person name="Morin E."/>
            <person name="Kohler A."/>
            <person name="Barry K."/>
            <person name="LaButti K."/>
            <person name="Morin E."/>
            <person name="Salamov A."/>
            <person name="Lipzen A."/>
            <person name="Mereny Z."/>
            <person name="Hegedus B."/>
            <person name="Baldrian P."/>
            <person name="Stursova M."/>
            <person name="Weitz H."/>
            <person name="Taylor A."/>
            <person name="Grigoriev I.V."/>
            <person name="Nagy L.G."/>
            <person name="Martin F."/>
            <person name="Kauserud H."/>
        </authorList>
    </citation>
    <scope>NUCLEOTIDE SEQUENCE</scope>
    <source>
        <strain evidence="2">CBHHK002</strain>
    </source>
</reference>
<keyword evidence="3" id="KW-1185">Reference proteome</keyword>
<keyword evidence="1" id="KW-0472">Membrane</keyword>
<keyword evidence="1" id="KW-0812">Transmembrane</keyword>
<dbReference type="AlphaFoldDB" id="A0AAD7A7N3"/>
<feature type="transmembrane region" description="Helical" evidence="1">
    <location>
        <begin position="198"/>
        <end position="221"/>
    </location>
</feature>
<organism evidence="2 3">
    <name type="scientific">Mycena albidolilacea</name>
    <dbReference type="NCBI Taxonomy" id="1033008"/>
    <lineage>
        <taxon>Eukaryota</taxon>
        <taxon>Fungi</taxon>
        <taxon>Dikarya</taxon>
        <taxon>Basidiomycota</taxon>
        <taxon>Agaricomycotina</taxon>
        <taxon>Agaricomycetes</taxon>
        <taxon>Agaricomycetidae</taxon>
        <taxon>Agaricales</taxon>
        <taxon>Marasmiineae</taxon>
        <taxon>Mycenaceae</taxon>
        <taxon>Mycena</taxon>
    </lineage>
</organism>
<keyword evidence="1" id="KW-1133">Transmembrane helix</keyword>
<dbReference type="EMBL" id="JARIHO010000013">
    <property type="protein sequence ID" value="KAJ7351400.1"/>
    <property type="molecule type" value="Genomic_DNA"/>
</dbReference>
<name>A0AAD7A7N3_9AGAR</name>
<proteinExistence type="predicted"/>
<comment type="caution">
    <text evidence="2">The sequence shown here is derived from an EMBL/GenBank/DDBJ whole genome shotgun (WGS) entry which is preliminary data.</text>
</comment>
<gene>
    <name evidence="2" type="ORF">DFH08DRAFT_99338</name>
</gene>
<evidence type="ECO:0000256" key="1">
    <source>
        <dbReference type="SAM" id="Phobius"/>
    </source>
</evidence>
<dbReference type="GO" id="GO:0005975">
    <property type="term" value="P:carbohydrate metabolic process"/>
    <property type="evidence" value="ECO:0007669"/>
    <property type="project" value="InterPro"/>
</dbReference>
<dbReference type="InterPro" id="IPR008928">
    <property type="entry name" value="6-hairpin_glycosidase_sf"/>
</dbReference>